<reference evidence="1 2" key="2">
    <citation type="submission" date="2013-11" db="EMBL/GenBank/DDBJ databases">
        <title>The Genome Sequence of Phytophthora parasitica INRA-310.</title>
        <authorList>
            <consortium name="The Broad Institute Genomics Platform"/>
            <person name="Russ C."/>
            <person name="Tyler B."/>
            <person name="Panabieres F."/>
            <person name="Shan W."/>
            <person name="Tripathy S."/>
            <person name="Grunwald N."/>
            <person name="Machado M."/>
            <person name="Johnson C.S."/>
            <person name="Arredondo F."/>
            <person name="Hong C."/>
            <person name="Coffey M."/>
            <person name="Young S.K."/>
            <person name="Zeng Q."/>
            <person name="Gargeya S."/>
            <person name="Fitzgerald M."/>
            <person name="Abouelleil A."/>
            <person name="Alvarado L."/>
            <person name="Chapman S.B."/>
            <person name="Gainer-Dewar J."/>
            <person name="Goldberg J."/>
            <person name="Griggs A."/>
            <person name="Gujja S."/>
            <person name="Hansen M."/>
            <person name="Howarth C."/>
            <person name="Imamovic A."/>
            <person name="Ireland A."/>
            <person name="Larimer J."/>
            <person name="McCowan C."/>
            <person name="Murphy C."/>
            <person name="Pearson M."/>
            <person name="Poon T.W."/>
            <person name="Priest M."/>
            <person name="Roberts A."/>
            <person name="Saif S."/>
            <person name="Shea T."/>
            <person name="Sykes S."/>
            <person name="Wortman J."/>
            <person name="Nusbaum C."/>
            <person name="Birren B."/>
        </authorList>
    </citation>
    <scope>NUCLEOTIDE SEQUENCE [LARGE SCALE GENOMIC DNA]</scope>
    <source>
        <strain evidence="1 2">INRA-310</strain>
    </source>
</reference>
<organism evidence="1 2">
    <name type="scientific">Phytophthora nicotianae (strain INRA-310)</name>
    <name type="common">Phytophthora parasitica</name>
    <dbReference type="NCBI Taxonomy" id="761204"/>
    <lineage>
        <taxon>Eukaryota</taxon>
        <taxon>Sar</taxon>
        <taxon>Stramenopiles</taxon>
        <taxon>Oomycota</taxon>
        <taxon>Peronosporomycetes</taxon>
        <taxon>Peronosporales</taxon>
        <taxon>Peronosporaceae</taxon>
        <taxon>Phytophthora</taxon>
    </lineage>
</organism>
<dbReference type="VEuPathDB" id="FungiDB:PPTG_16629"/>
<gene>
    <name evidence="1" type="ORF">PPTG_16629</name>
</gene>
<dbReference type="EMBL" id="KI669618">
    <property type="protein sequence ID" value="ETN02427.1"/>
    <property type="molecule type" value="Genomic_DNA"/>
</dbReference>
<dbReference type="Proteomes" id="UP000018817">
    <property type="component" value="Unassembled WGS sequence"/>
</dbReference>
<reference evidence="2" key="1">
    <citation type="submission" date="2011-12" db="EMBL/GenBank/DDBJ databases">
        <authorList>
            <consortium name="The Broad Institute Genome Sequencing Platform"/>
            <person name="Russ C."/>
            <person name="Tyler B."/>
            <person name="Panabieres F."/>
            <person name="Shan W."/>
            <person name="Tripathy S."/>
            <person name="Grunwald N."/>
            <person name="Machado M."/>
            <person name="Young S.K."/>
            <person name="Zeng Q."/>
            <person name="Gargeya S."/>
            <person name="Fitzgerald M."/>
            <person name="Haas B."/>
            <person name="Abouelleil A."/>
            <person name="Alvarado L."/>
            <person name="Arachchi H.M."/>
            <person name="Berlin A."/>
            <person name="Chapman S.B."/>
            <person name="Gearin G."/>
            <person name="Goldberg J."/>
            <person name="Griggs A."/>
            <person name="Gujja S."/>
            <person name="Hansen M."/>
            <person name="Heiman D."/>
            <person name="Howarth C."/>
            <person name="Larimer J."/>
            <person name="Lui A."/>
            <person name="MacDonald P.J.P."/>
            <person name="McCowen C."/>
            <person name="Montmayeur A."/>
            <person name="Murphy C."/>
            <person name="Neiman D."/>
            <person name="Pearson M."/>
            <person name="Priest M."/>
            <person name="Roberts A."/>
            <person name="Saif S."/>
            <person name="Shea T."/>
            <person name="Sisk P."/>
            <person name="Stolte C."/>
            <person name="Sykes S."/>
            <person name="Wortman J."/>
            <person name="Nusbaum C."/>
            <person name="Birren B."/>
        </authorList>
    </citation>
    <scope>NUCLEOTIDE SEQUENCE [LARGE SCALE GENOMIC DNA]</scope>
    <source>
        <strain evidence="2">INRA-310</strain>
    </source>
</reference>
<dbReference type="AlphaFoldDB" id="W2PNI4"/>
<proteinExistence type="predicted"/>
<evidence type="ECO:0000313" key="1">
    <source>
        <dbReference type="EMBL" id="ETN02427.1"/>
    </source>
</evidence>
<name>W2PNI4_PHYN3</name>
<accession>W2PNI4</accession>
<protein>
    <submittedName>
        <fullName evidence="1">Uncharacterized protein</fullName>
    </submittedName>
</protein>
<dbReference type="RefSeq" id="XP_008912464.1">
    <property type="nucleotide sequence ID" value="XM_008914216.1"/>
</dbReference>
<sequence length="112" mass="12597">MSIIGKDGDKRNIPVALAGIHLDDRATFTDKGKQLGAQLYLAHLYLAQWGFKLQLKFYSVHLRFNIMDKFKPMNLSETQTRILSQSLSGSGTRQYTKLFGVISTTYILRAGA</sequence>
<dbReference type="GeneID" id="20185706"/>
<evidence type="ECO:0000313" key="2">
    <source>
        <dbReference type="Proteomes" id="UP000018817"/>
    </source>
</evidence>